<evidence type="ECO:0000313" key="2">
    <source>
        <dbReference type="Proteomes" id="UP000008204"/>
    </source>
</evidence>
<dbReference type="RefSeq" id="WP_012596403.1">
    <property type="nucleotide sequence ID" value="NC_011726.1"/>
</dbReference>
<dbReference type="EMBL" id="CP001287">
    <property type="protein sequence ID" value="ACK67142.1"/>
    <property type="molecule type" value="Genomic_DNA"/>
</dbReference>
<dbReference type="OrthoDB" id="9806127at2"/>
<dbReference type="HOGENOM" id="CLU_3042581_0_0_3"/>
<dbReference type="KEGG" id="cyp:PCC8801_3163"/>
<protein>
    <submittedName>
        <fullName evidence="1">ABC transporter related</fullName>
    </submittedName>
</protein>
<dbReference type="eggNOG" id="COG1132">
    <property type="taxonomic scope" value="Bacteria"/>
</dbReference>
<reference evidence="2" key="1">
    <citation type="journal article" date="2011" name="MBio">
        <title>Novel metabolic attributes of the genus Cyanothece, comprising a group of unicellular nitrogen-fixing Cyanobacteria.</title>
        <authorList>
            <person name="Bandyopadhyay A."/>
            <person name="Elvitigala T."/>
            <person name="Welsh E."/>
            <person name="Stockel J."/>
            <person name="Liberton M."/>
            <person name="Min H."/>
            <person name="Sherman L.A."/>
            <person name="Pakrasi H.B."/>
        </authorList>
    </citation>
    <scope>NUCLEOTIDE SEQUENCE [LARGE SCALE GENOMIC DNA]</scope>
    <source>
        <strain evidence="2">PCC 8801</strain>
    </source>
</reference>
<gene>
    <name evidence="1" type="ordered locus">PCC8801_3163</name>
</gene>
<name>B7JY40_RIPO1</name>
<accession>B7JY40</accession>
<dbReference type="AlphaFoldDB" id="B7JY40"/>
<dbReference type="InterPro" id="IPR027417">
    <property type="entry name" value="P-loop_NTPase"/>
</dbReference>
<dbReference type="Gene3D" id="3.40.50.300">
    <property type="entry name" value="P-loop containing nucleotide triphosphate hydrolases"/>
    <property type="match status" value="1"/>
</dbReference>
<proteinExistence type="predicted"/>
<dbReference type="STRING" id="41431.PCC8801_3163"/>
<keyword evidence="2" id="KW-1185">Reference proteome</keyword>
<sequence length="54" mass="6097">MAIAISHCLALCKLAACIIILENSQIIEQGTHQELMTIKGHEYWMFSQQASSYK</sequence>
<dbReference type="Proteomes" id="UP000008204">
    <property type="component" value="Chromosome"/>
</dbReference>
<dbReference type="SUPFAM" id="SSF52540">
    <property type="entry name" value="P-loop containing nucleoside triphosphate hydrolases"/>
    <property type="match status" value="1"/>
</dbReference>
<evidence type="ECO:0000313" key="1">
    <source>
        <dbReference type="EMBL" id="ACK67142.1"/>
    </source>
</evidence>
<organism evidence="1 2">
    <name type="scientific">Rippkaea orientalis (strain PCC 8801 / RF-1)</name>
    <name type="common">Cyanothece sp. (strain PCC 8801)</name>
    <dbReference type="NCBI Taxonomy" id="41431"/>
    <lineage>
        <taxon>Bacteria</taxon>
        <taxon>Bacillati</taxon>
        <taxon>Cyanobacteriota</taxon>
        <taxon>Cyanophyceae</taxon>
        <taxon>Oscillatoriophycideae</taxon>
        <taxon>Chroococcales</taxon>
        <taxon>Aphanothecaceae</taxon>
        <taxon>Rippkaea</taxon>
        <taxon>Rippkaea orientalis</taxon>
    </lineage>
</organism>